<dbReference type="AlphaFoldDB" id="A0A1T2Z8C7"/>
<organism evidence="1 2">
    <name type="scientific">Pseudomonas fluorescens</name>
    <dbReference type="NCBI Taxonomy" id="294"/>
    <lineage>
        <taxon>Bacteria</taxon>
        <taxon>Pseudomonadati</taxon>
        <taxon>Pseudomonadota</taxon>
        <taxon>Gammaproteobacteria</taxon>
        <taxon>Pseudomonadales</taxon>
        <taxon>Pseudomonadaceae</taxon>
        <taxon>Pseudomonas</taxon>
    </lineage>
</organism>
<dbReference type="EMBL" id="MSDF01000001">
    <property type="protein sequence ID" value="OPB00893.1"/>
    <property type="molecule type" value="Genomic_DNA"/>
</dbReference>
<comment type="caution">
    <text evidence="1">The sequence shown here is derived from an EMBL/GenBank/DDBJ whole genome shotgun (WGS) entry which is preliminary data.</text>
</comment>
<accession>A0A1T2Z8C7</accession>
<dbReference type="RefSeq" id="WP_078738023.1">
    <property type="nucleotide sequence ID" value="NZ_MSDF01000001.1"/>
</dbReference>
<reference evidence="1 2" key="1">
    <citation type="submission" date="2016-12" db="EMBL/GenBank/DDBJ databases">
        <title>Draft genome sequences of seven strains of Pseudomonas fluorescens that produce 4-formylaminooxyvinylglycine.</title>
        <authorList>
            <person name="Okrent R.A."/>
            <person name="Manning V.A."/>
            <person name="Trippe K.M."/>
        </authorList>
    </citation>
    <scope>NUCLEOTIDE SEQUENCE [LARGE SCALE GENOMIC DNA]</scope>
    <source>
        <strain evidence="1 2">P5A</strain>
    </source>
</reference>
<proteinExistence type="predicted"/>
<name>A0A1T2Z8C7_PSEFL</name>
<gene>
    <name evidence="1" type="ORF">BFW87_00310</name>
</gene>
<dbReference type="Proteomes" id="UP000190965">
    <property type="component" value="Unassembled WGS sequence"/>
</dbReference>
<dbReference type="OrthoDB" id="7026268at2"/>
<protein>
    <submittedName>
        <fullName evidence="1">Uncharacterized protein</fullName>
    </submittedName>
</protein>
<evidence type="ECO:0000313" key="2">
    <source>
        <dbReference type="Proteomes" id="UP000190965"/>
    </source>
</evidence>
<evidence type="ECO:0000313" key="1">
    <source>
        <dbReference type="EMBL" id="OPB00893.1"/>
    </source>
</evidence>
<sequence>MMDSKSQAWALAMALIASGKIPFDPANMAGSIHILARYLQKLEDALEGENITNEPAASATA</sequence>